<protein>
    <submittedName>
        <fullName evidence="3">Extracellular solute-binding protein</fullName>
    </submittedName>
</protein>
<evidence type="ECO:0000256" key="1">
    <source>
        <dbReference type="ARBA" id="ARBA00022729"/>
    </source>
</evidence>
<organism evidence="3 4">
    <name type="scientific">Paenibacillus ginsengarvi</name>
    <dbReference type="NCBI Taxonomy" id="400777"/>
    <lineage>
        <taxon>Bacteria</taxon>
        <taxon>Bacillati</taxon>
        <taxon>Bacillota</taxon>
        <taxon>Bacilli</taxon>
        <taxon>Bacillales</taxon>
        <taxon>Paenibacillaceae</taxon>
        <taxon>Paenibacillus</taxon>
    </lineage>
</organism>
<accession>A0A3B0BTX5</accession>
<sequence length="452" mass="49523">MIRKRSVAIVSTILVLALSACSSGNKSGGTTNGQGDGVAPEKNDIAAKIAAATSKPVVINVFENSATYTQEMFMELYGNKIQKKYPNLSFKLYSANKNNGGGSISDLIAAGVAIDLVKVSGASFYSLMADNELQNDVSDLIKLYGYDMNKLYPAVQEQMRMFGSKGEIYGIPNATVSTALFYNKDIFDKFGVAYPKNGMMWDEVYELAGKLTRQDGGVQYMGFQEGYSHLFPVNQLSQGFIDTKTNKATLNNDNWKKIIDNFARFHLINGNEFVPSYVDPFWKDGRVAMVAAQSAGSWDFANTTTINWDLVELPRFKEAPKTGPGLQLPFYAIASTSKNRDQAFIAAAYIGSEEFQKDFAKLGYVPPIKIDNLMDVLGKDVPKLAGKNLKAAVPLESAASPYPFNSYFGQVPGFLYTAYTNVVTGQKDINTALREADEAANKKIQEVIAAKK</sequence>
<dbReference type="PANTHER" id="PTHR43649:SF33">
    <property type="entry name" value="POLYGALACTURONAN_RHAMNOGALACTURONAN-BINDING PROTEIN YTCQ"/>
    <property type="match status" value="1"/>
</dbReference>
<dbReference type="PROSITE" id="PS51257">
    <property type="entry name" value="PROKAR_LIPOPROTEIN"/>
    <property type="match status" value="1"/>
</dbReference>
<name>A0A3B0BTX5_9BACL</name>
<dbReference type="Proteomes" id="UP000282311">
    <property type="component" value="Unassembled WGS sequence"/>
</dbReference>
<reference evidence="3 4" key="1">
    <citation type="journal article" date="2007" name="Int. J. Syst. Evol. Microbiol.">
        <title>Paenibacillus ginsengarvi sp. nov., isolated from soil from ginseng cultivation.</title>
        <authorList>
            <person name="Yoon M.H."/>
            <person name="Ten L.N."/>
            <person name="Im W.T."/>
        </authorList>
    </citation>
    <scope>NUCLEOTIDE SEQUENCE [LARGE SCALE GENOMIC DNA]</scope>
    <source>
        <strain evidence="3 4">KCTC 13059</strain>
    </source>
</reference>
<dbReference type="PANTHER" id="PTHR43649">
    <property type="entry name" value="ARABINOSE-BINDING PROTEIN-RELATED"/>
    <property type="match status" value="1"/>
</dbReference>
<dbReference type="EMBL" id="RBAH01000022">
    <property type="protein sequence ID" value="RKN75901.1"/>
    <property type="molecule type" value="Genomic_DNA"/>
</dbReference>
<dbReference type="InterPro" id="IPR050490">
    <property type="entry name" value="Bact_solute-bd_prot1"/>
</dbReference>
<dbReference type="SUPFAM" id="SSF53850">
    <property type="entry name" value="Periplasmic binding protein-like II"/>
    <property type="match status" value="1"/>
</dbReference>
<dbReference type="AlphaFoldDB" id="A0A3B0BTX5"/>
<comment type="caution">
    <text evidence="3">The sequence shown here is derived from an EMBL/GenBank/DDBJ whole genome shotgun (WGS) entry which is preliminary data.</text>
</comment>
<evidence type="ECO:0000256" key="2">
    <source>
        <dbReference type="SAM" id="SignalP"/>
    </source>
</evidence>
<gene>
    <name evidence="3" type="ORF">D7M11_25695</name>
</gene>
<proteinExistence type="predicted"/>
<keyword evidence="1 2" id="KW-0732">Signal</keyword>
<dbReference type="Gene3D" id="3.40.190.10">
    <property type="entry name" value="Periplasmic binding protein-like II"/>
    <property type="match status" value="1"/>
</dbReference>
<feature type="chain" id="PRO_5038530627" evidence="2">
    <location>
        <begin position="23"/>
        <end position="452"/>
    </location>
</feature>
<keyword evidence="4" id="KW-1185">Reference proteome</keyword>
<feature type="signal peptide" evidence="2">
    <location>
        <begin position="1"/>
        <end position="22"/>
    </location>
</feature>
<evidence type="ECO:0000313" key="4">
    <source>
        <dbReference type="Proteomes" id="UP000282311"/>
    </source>
</evidence>
<evidence type="ECO:0000313" key="3">
    <source>
        <dbReference type="EMBL" id="RKN75901.1"/>
    </source>
</evidence>